<evidence type="ECO:0000256" key="4">
    <source>
        <dbReference type="ARBA" id="ARBA00022272"/>
    </source>
</evidence>
<dbReference type="InterPro" id="IPR011060">
    <property type="entry name" value="RibuloseP-bd_barrel"/>
</dbReference>
<evidence type="ECO:0000256" key="9">
    <source>
        <dbReference type="HAMAP-Rule" id="MF_00135"/>
    </source>
</evidence>
<dbReference type="GO" id="GO:0004640">
    <property type="term" value="F:phosphoribosylanthranilate isomerase activity"/>
    <property type="evidence" value="ECO:0007669"/>
    <property type="project" value="UniProtKB-UniRule"/>
</dbReference>
<evidence type="ECO:0000256" key="8">
    <source>
        <dbReference type="ARBA" id="ARBA00023235"/>
    </source>
</evidence>
<evidence type="ECO:0000313" key="11">
    <source>
        <dbReference type="EMBL" id="SFI62847.1"/>
    </source>
</evidence>
<dbReference type="PANTHER" id="PTHR42894">
    <property type="entry name" value="N-(5'-PHOSPHORIBOSYL)ANTHRANILATE ISOMERASE"/>
    <property type="match status" value="1"/>
</dbReference>
<reference evidence="12" key="1">
    <citation type="submission" date="2016-10" db="EMBL/GenBank/DDBJ databases">
        <authorList>
            <person name="Varghese N."/>
            <person name="Submissions S."/>
        </authorList>
    </citation>
    <scope>NUCLEOTIDE SEQUENCE [LARGE SCALE GENOMIC DNA]</scope>
    <source>
        <strain evidence="12">DSM 22251</strain>
    </source>
</reference>
<dbReference type="Pfam" id="PF00697">
    <property type="entry name" value="PRAI"/>
    <property type="match status" value="1"/>
</dbReference>
<proteinExistence type="inferred from homology"/>
<accession>A0A1I3JRG9</accession>
<evidence type="ECO:0000256" key="3">
    <source>
        <dbReference type="ARBA" id="ARBA00012572"/>
    </source>
</evidence>
<keyword evidence="5 9" id="KW-0028">Amino-acid biosynthesis</keyword>
<comment type="pathway">
    <text evidence="2 9">Amino-acid biosynthesis; L-tryptophan biosynthesis; L-tryptophan from chorismate: step 3/5.</text>
</comment>
<organism evidence="11 12">
    <name type="scientific">Kaistella treverensis</name>
    <dbReference type="NCBI Taxonomy" id="631455"/>
    <lineage>
        <taxon>Bacteria</taxon>
        <taxon>Pseudomonadati</taxon>
        <taxon>Bacteroidota</taxon>
        <taxon>Flavobacteriia</taxon>
        <taxon>Flavobacteriales</taxon>
        <taxon>Weeksellaceae</taxon>
        <taxon>Chryseobacterium group</taxon>
        <taxon>Kaistella</taxon>
    </lineage>
</organism>
<keyword evidence="12" id="KW-1185">Reference proteome</keyword>
<keyword evidence="6 9" id="KW-0822">Tryptophan biosynthesis</keyword>
<dbReference type="PANTHER" id="PTHR42894:SF1">
    <property type="entry name" value="N-(5'-PHOSPHORIBOSYL)ANTHRANILATE ISOMERASE"/>
    <property type="match status" value="1"/>
</dbReference>
<dbReference type="HAMAP" id="MF_00135">
    <property type="entry name" value="PRAI"/>
    <property type="match status" value="1"/>
</dbReference>
<evidence type="ECO:0000313" key="12">
    <source>
        <dbReference type="Proteomes" id="UP000242560"/>
    </source>
</evidence>
<dbReference type="EC" id="5.3.1.24" evidence="3 9"/>
<gene>
    <name evidence="9" type="primary">trpF</name>
    <name evidence="11" type="ORF">SAMN05421638_0342</name>
</gene>
<dbReference type="InterPro" id="IPR044643">
    <property type="entry name" value="TrpF_fam"/>
</dbReference>
<evidence type="ECO:0000256" key="2">
    <source>
        <dbReference type="ARBA" id="ARBA00004664"/>
    </source>
</evidence>
<dbReference type="RefSeq" id="WP_089818081.1">
    <property type="nucleotide sequence ID" value="NZ_FORQ01000001.1"/>
</dbReference>
<dbReference type="EMBL" id="FORQ01000001">
    <property type="protein sequence ID" value="SFI62847.1"/>
    <property type="molecule type" value="Genomic_DNA"/>
</dbReference>
<dbReference type="Proteomes" id="UP000242560">
    <property type="component" value="Unassembled WGS sequence"/>
</dbReference>
<keyword evidence="7 9" id="KW-0057">Aromatic amino acid biosynthesis</keyword>
<evidence type="ECO:0000256" key="6">
    <source>
        <dbReference type="ARBA" id="ARBA00022822"/>
    </source>
</evidence>
<keyword evidence="8 9" id="KW-0413">Isomerase</keyword>
<dbReference type="CDD" id="cd00405">
    <property type="entry name" value="PRAI"/>
    <property type="match status" value="1"/>
</dbReference>
<sequence length="207" mass="23908">MKLKVCGLTKLDQIQELISLKTYFLGFIFYEKSPRFVLNHLTFDEIKCIEHSGKIGVFVNENVEKIAEIAEKSCLNFVQLHGDENEKYVEILRNFLKPEIEIIKAIRIGNDVKSLQLTIYHYPFVDFFLFDTDSAAYGGTGKTFDWQILDDLEIPKPYFLSGGISLENVDQISNIKNQPFALDINSKFEIKPGVKDLEKIKKLYEKL</sequence>
<dbReference type="InterPro" id="IPR013785">
    <property type="entry name" value="Aldolase_TIM"/>
</dbReference>
<dbReference type="AlphaFoldDB" id="A0A1I3JRG9"/>
<feature type="domain" description="N-(5'phosphoribosyl) anthranilate isomerase (PRAI)" evidence="10">
    <location>
        <begin position="4"/>
        <end position="205"/>
    </location>
</feature>
<dbReference type="InterPro" id="IPR001240">
    <property type="entry name" value="PRAI_dom"/>
</dbReference>
<dbReference type="GO" id="GO:0000162">
    <property type="term" value="P:L-tryptophan biosynthetic process"/>
    <property type="evidence" value="ECO:0007669"/>
    <property type="project" value="UniProtKB-UniRule"/>
</dbReference>
<name>A0A1I3JRG9_9FLAO</name>
<comment type="similarity">
    <text evidence="9">Belongs to the TrpF family.</text>
</comment>
<evidence type="ECO:0000256" key="5">
    <source>
        <dbReference type="ARBA" id="ARBA00022605"/>
    </source>
</evidence>
<evidence type="ECO:0000256" key="7">
    <source>
        <dbReference type="ARBA" id="ARBA00023141"/>
    </source>
</evidence>
<evidence type="ECO:0000256" key="1">
    <source>
        <dbReference type="ARBA" id="ARBA00001164"/>
    </source>
</evidence>
<dbReference type="SUPFAM" id="SSF51366">
    <property type="entry name" value="Ribulose-phoshate binding barrel"/>
    <property type="match status" value="1"/>
</dbReference>
<evidence type="ECO:0000259" key="10">
    <source>
        <dbReference type="Pfam" id="PF00697"/>
    </source>
</evidence>
<dbReference type="UniPathway" id="UPA00035">
    <property type="reaction ID" value="UER00042"/>
</dbReference>
<comment type="catalytic activity">
    <reaction evidence="1 9">
        <text>N-(5-phospho-beta-D-ribosyl)anthranilate = 1-(2-carboxyphenylamino)-1-deoxy-D-ribulose 5-phosphate</text>
        <dbReference type="Rhea" id="RHEA:21540"/>
        <dbReference type="ChEBI" id="CHEBI:18277"/>
        <dbReference type="ChEBI" id="CHEBI:58613"/>
        <dbReference type="EC" id="5.3.1.24"/>
    </reaction>
</comment>
<protein>
    <recommendedName>
        <fullName evidence="4 9">N-(5'-phosphoribosyl)anthranilate isomerase</fullName>
        <shortName evidence="9">PRAI</shortName>
        <ecNumber evidence="3 9">5.3.1.24</ecNumber>
    </recommendedName>
</protein>
<dbReference type="Gene3D" id="3.20.20.70">
    <property type="entry name" value="Aldolase class I"/>
    <property type="match status" value="1"/>
</dbReference>